<dbReference type="EMBL" id="CP114006">
    <property type="protein sequence ID" value="WAN63120.1"/>
    <property type="molecule type" value="Genomic_DNA"/>
</dbReference>
<keyword evidence="1" id="KW-0812">Transmembrane</keyword>
<organism evidence="2 3">
    <name type="scientific">Candidatus Phytoplasma rubi</name>
    <dbReference type="NCBI Taxonomy" id="399025"/>
    <lineage>
        <taxon>Bacteria</taxon>
        <taxon>Bacillati</taxon>
        <taxon>Mycoplasmatota</taxon>
        <taxon>Mollicutes</taxon>
        <taxon>Acholeplasmatales</taxon>
        <taxon>Acholeplasmataceae</taxon>
        <taxon>Candidatus Phytoplasma</taxon>
        <taxon>16SrV (Elm yellows group)</taxon>
    </lineage>
</organism>
<name>A0ABY7BQT8_9MOLU</name>
<proteinExistence type="predicted"/>
<protein>
    <submittedName>
        <fullName evidence="2">Uncharacterized protein</fullName>
    </submittedName>
</protein>
<reference evidence="2 3" key="1">
    <citation type="journal article" date="2023" name="Microbiol. Resour. Announc.">
        <title>Complete Genome of 'Candidatus Phytoplasma rubi' RS, a Phytopathogenic Bacterium Associated with Rubus Stunt Disease.</title>
        <authorList>
            <person name="Duckeck D."/>
            <person name="Zubert C."/>
            <person name="Bohm J.W."/>
            <person name="Carminati G."/>
            <person name="Schneider B."/>
            <person name="Kube M."/>
        </authorList>
    </citation>
    <scope>NUCLEOTIDE SEQUENCE [LARGE SCALE GENOMIC DNA]</scope>
    <source>
        <strain evidence="2 3">RS</strain>
    </source>
</reference>
<feature type="transmembrane region" description="Helical" evidence="1">
    <location>
        <begin position="6"/>
        <end position="24"/>
    </location>
</feature>
<keyword evidence="1" id="KW-0472">Membrane</keyword>
<gene>
    <name evidence="2" type="ORF">RS022_01220</name>
</gene>
<keyword evidence="3" id="KW-1185">Reference proteome</keyword>
<sequence length="113" mass="13492">MSSICIIFFIIFIISILMIMNIFYEFNEKNKIKKYLLKCGKLEKNLLKSILTENKTKEFTLTKNHAITKKFISLNIVLKIKDNEVNKNQFICRLNIKVFDLISNDFYLKKIYL</sequence>
<keyword evidence="1" id="KW-1133">Transmembrane helix</keyword>
<accession>A0ABY7BQT8</accession>
<evidence type="ECO:0000313" key="2">
    <source>
        <dbReference type="EMBL" id="WAN63120.1"/>
    </source>
</evidence>
<dbReference type="RefSeq" id="WP_268849970.1">
    <property type="nucleotide sequence ID" value="NZ_CP114006.1"/>
</dbReference>
<evidence type="ECO:0000256" key="1">
    <source>
        <dbReference type="SAM" id="Phobius"/>
    </source>
</evidence>
<dbReference type="Proteomes" id="UP001164727">
    <property type="component" value="Chromosome"/>
</dbReference>
<evidence type="ECO:0000313" key="3">
    <source>
        <dbReference type="Proteomes" id="UP001164727"/>
    </source>
</evidence>